<dbReference type="GO" id="GO:0009890">
    <property type="term" value="P:negative regulation of biosynthetic process"/>
    <property type="evidence" value="ECO:0007669"/>
    <property type="project" value="InterPro"/>
</dbReference>
<organism evidence="1 2">
    <name type="scientific">Pristionchus mayeri</name>
    <dbReference type="NCBI Taxonomy" id="1317129"/>
    <lineage>
        <taxon>Eukaryota</taxon>
        <taxon>Metazoa</taxon>
        <taxon>Ecdysozoa</taxon>
        <taxon>Nematoda</taxon>
        <taxon>Chromadorea</taxon>
        <taxon>Rhabditida</taxon>
        <taxon>Rhabditina</taxon>
        <taxon>Diplogasteromorpha</taxon>
        <taxon>Diplogasteroidea</taxon>
        <taxon>Neodiplogasteridae</taxon>
        <taxon>Pristionchus</taxon>
    </lineage>
</organism>
<keyword evidence="2" id="KW-1185">Reference proteome</keyword>
<dbReference type="Proteomes" id="UP001328107">
    <property type="component" value="Unassembled WGS sequence"/>
</dbReference>
<dbReference type="EMBL" id="BTRK01000004">
    <property type="protein sequence ID" value="GMR49591.1"/>
    <property type="molecule type" value="Genomic_DNA"/>
</dbReference>
<gene>
    <name evidence="1" type="ORF">PMAYCL1PPCAC_19786</name>
</gene>
<reference evidence="2" key="1">
    <citation type="submission" date="2022-10" db="EMBL/GenBank/DDBJ databases">
        <title>Genome assembly of Pristionchus species.</title>
        <authorList>
            <person name="Yoshida K."/>
            <person name="Sommer R.J."/>
        </authorList>
    </citation>
    <scope>NUCLEOTIDE SEQUENCE [LARGE SCALE GENOMIC DNA]</scope>
    <source>
        <strain evidence="2">RS5460</strain>
    </source>
</reference>
<name>A0AAN5I3H0_9BILA</name>
<evidence type="ECO:0000313" key="1">
    <source>
        <dbReference type="EMBL" id="GMR49591.1"/>
    </source>
</evidence>
<evidence type="ECO:0000313" key="2">
    <source>
        <dbReference type="Proteomes" id="UP001328107"/>
    </source>
</evidence>
<accession>A0AAN5I3H0</accession>
<dbReference type="InterPro" id="IPR036717">
    <property type="entry name" value="GFRP_sf"/>
</dbReference>
<comment type="caution">
    <text evidence="1">The sequence shown here is derived from an EMBL/GenBank/DDBJ whole genome shotgun (WGS) entry which is preliminary data.</text>
</comment>
<proteinExistence type="predicted"/>
<sequence length="109" mass="12300">MPYLVLGGNLGWKEAFVWTSEDVLMDVEHALFGASSNRPRLWNDMYTLQGSALTLLNKLEFEGWRIVHTSTVERGPAGNEPSPTQYQWTLFKEKLGVGIEEAQANAIHH</sequence>
<dbReference type="Gene3D" id="3.30.1410.10">
    <property type="entry name" value="GTP cyclohydrolase I feedback regulatory protein GFRP"/>
    <property type="match status" value="1"/>
</dbReference>
<protein>
    <submittedName>
        <fullName evidence="1">Uncharacterized protein</fullName>
    </submittedName>
</protein>
<dbReference type="AlphaFoldDB" id="A0AAN5I3H0"/>